<sequence length="129" mass="14129">MDLTNELLQNKILVVDDALSMRSMTKAVLRDAGFAHVFDVPDGEEALKLMKRIKVNLVVCDWNMPGMSGLDLFKAVKAEPKLASTPFIMLTSSSEGSKVKEAIEAGITAYIIKPYKPADLIKKIGTMLS</sequence>
<dbReference type="InterPro" id="IPR050595">
    <property type="entry name" value="Bact_response_regulator"/>
</dbReference>
<evidence type="ECO:0000256" key="1">
    <source>
        <dbReference type="ARBA" id="ARBA00022553"/>
    </source>
</evidence>
<dbReference type="GO" id="GO:0000160">
    <property type="term" value="P:phosphorelay signal transduction system"/>
    <property type="evidence" value="ECO:0007669"/>
    <property type="project" value="InterPro"/>
</dbReference>
<dbReference type="InterPro" id="IPR011006">
    <property type="entry name" value="CheY-like_superfamily"/>
</dbReference>
<name>H8GMW6_METAL</name>
<keyword evidence="1 2" id="KW-0597">Phosphoprotein</keyword>
<evidence type="ECO:0000259" key="3">
    <source>
        <dbReference type="PROSITE" id="PS50110"/>
    </source>
</evidence>
<dbReference type="RefSeq" id="WP_005371424.1">
    <property type="nucleotide sequence ID" value="NZ_CM001475.1"/>
</dbReference>
<accession>H8GMW6</accession>
<dbReference type="PANTHER" id="PTHR44591">
    <property type="entry name" value="STRESS RESPONSE REGULATOR PROTEIN 1"/>
    <property type="match status" value="1"/>
</dbReference>
<evidence type="ECO:0000256" key="2">
    <source>
        <dbReference type="PROSITE-ProRule" id="PRU00169"/>
    </source>
</evidence>
<evidence type="ECO:0000313" key="4">
    <source>
        <dbReference type="EMBL" id="EIC29518.1"/>
    </source>
</evidence>
<protein>
    <submittedName>
        <fullName evidence="4">Response regulator with CheY-like receiver domain and winged-helix DNA-binding domain</fullName>
    </submittedName>
</protein>
<keyword evidence="5" id="KW-1185">Reference proteome</keyword>
<proteinExistence type="predicted"/>
<feature type="modified residue" description="4-aspartylphosphate" evidence="2">
    <location>
        <position position="61"/>
    </location>
</feature>
<dbReference type="PANTHER" id="PTHR44591:SF25">
    <property type="entry name" value="CHEMOTAXIS TWO-COMPONENT RESPONSE REGULATOR"/>
    <property type="match status" value="1"/>
</dbReference>
<dbReference type="SMART" id="SM00448">
    <property type="entry name" value="REC"/>
    <property type="match status" value="1"/>
</dbReference>
<organism evidence="4 5">
    <name type="scientific">Methylomicrobium album BG8</name>
    <dbReference type="NCBI Taxonomy" id="686340"/>
    <lineage>
        <taxon>Bacteria</taxon>
        <taxon>Pseudomonadati</taxon>
        <taxon>Pseudomonadota</taxon>
        <taxon>Gammaproteobacteria</taxon>
        <taxon>Methylococcales</taxon>
        <taxon>Methylococcaceae</taxon>
        <taxon>Methylomicrobium</taxon>
    </lineage>
</organism>
<dbReference type="SUPFAM" id="SSF52172">
    <property type="entry name" value="CheY-like"/>
    <property type="match status" value="1"/>
</dbReference>
<dbReference type="HOGENOM" id="CLU_000445_69_12_6"/>
<dbReference type="GO" id="GO:0003677">
    <property type="term" value="F:DNA binding"/>
    <property type="evidence" value="ECO:0007669"/>
    <property type="project" value="UniProtKB-KW"/>
</dbReference>
<dbReference type="Pfam" id="PF00072">
    <property type="entry name" value="Response_reg"/>
    <property type="match status" value="1"/>
</dbReference>
<dbReference type="AlphaFoldDB" id="H8GMW6"/>
<reference evidence="4 5" key="1">
    <citation type="journal article" date="2013" name="Genome Announc.">
        <title>Genome Sequence of the Obligate Gammaproteobacterial Methanotroph Methylomicrobium album Strain BG8.</title>
        <authorList>
            <person name="Kits K.D."/>
            <person name="Kalyuzhnaya M.G."/>
            <person name="Klotz M.G."/>
            <person name="Jetten M.S."/>
            <person name="Op den Camp H.J."/>
            <person name="Vuilleumier S."/>
            <person name="Bringel F."/>
            <person name="Dispirito A.A."/>
            <person name="Murrell J.C."/>
            <person name="Bruce D."/>
            <person name="Cheng J.F."/>
            <person name="Copeland A."/>
            <person name="Goodwin L."/>
            <person name="Hauser L."/>
            <person name="Lajus A."/>
            <person name="Land M.L."/>
            <person name="Lapidus A."/>
            <person name="Lucas S."/>
            <person name="Medigue C."/>
            <person name="Pitluck S."/>
            <person name="Woyke T."/>
            <person name="Zeytun A."/>
            <person name="Stein L.Y."/>
        </authorList>
    </citation>
    <scope>NUCLEOTIDE SEQUENCE [LARGE SCALE GENOMIC DNA]</scope>
    <source>
        <strain evidence="4 5">BG8</strain>
    </source>
</reference>
<dbReference type="PROSITE" id="PS50110">
    <property type="entry name" value="RESPONSE_REGULATORY"/>
    <property type="match status" value="1"/>
</dbReference>
<dbReference type="EMBL" id="CM001475">
    <property type="protein sequence ID" value="EIC29518.1"/>
    <property type="molecule type" value="Genomic_DNA"/>
</dbReference>
<dbReference type="eggNOG" id="COG3706">
    <property type="taxonomic scope" value="Bacteria"/>
</dbReference>
<dbReference type="Gene3D" id="3.40.50.2300">
    <property type="match status" value="1"/>
</dbReference>
<dbReference type="InterPro" id="IPR001789">
    <property type="entry name" value="Sig_transdc_resp-reg_receiver"/>
</dbReference>
<evidence type="ECO:0000313" key="5">
    <source>
        <dbReference type="Proteomes" id="UP000005090"/>
    </source>
</evidence>
<dbReference type="Proteomes" id="UP000005090">
    <property type="component" value="Chromosome"/>
</dbReference>
<feature type="domain" description="Response regulatory" evidence="3">
    <location>
        <begin position="11"/>
        <end position="128"/>
    </location>
</feature>
<keyword evidence="4" id="KW-0238">DNA-binding</keyword>
<dbReference type="STRING" id="686340.Metal_1749"/>
<gene>
    <name evidence="4" type="ORF">Metal_1749</name>
</gene>